<dbReference type="InterPro" id="IPR003838">
    <property type="entry name" value="ABC3_permease_C"/>
</dbReference>
<feature type="transmembrane region" description="Helical" evidence="7">
    <location>
        <begin position="381"/>
        <end position="408"/>
    </location>
</feature>
<dbReference type="EMBL" id="CADCSZ010000172">
    <property type="protein sequence ID" value="CAA9261848.1"/>
    <property type="molecule type" value="Genomic_DNA"/>
</dbReference>
<comment type="similarity">
    <text evidence="6">Belongs to the ABC-4 integral membrane protein family.</text>
</comment>
<evidence type="ECO:0000256" key="7">
    <source>
        <dbReference type="SAM" id="Phobius"/>
    </source>
</evidence>
<proteinExistence type="inferred from homology"/>
<feature type="transmembrane region" description="Helical" evidence="7">
    <location>
        <begin position="343"/>
        <end position="369"/>
    </location>
</feature>
<keyword evidence="4 7" id="KW-1133">Transmembrane helix</keyword>
<reference evidence="9" key="1">
    <citation type="submission" date="2020-02" db="EMBL/GenBank/DDBJ databases">
        <authorList>
            <person name="Meier V. D."/>
        </authorList>
    </citation>
    <scope>NUCLEOTIDE SEQUENCE</scope>
    <source>
        <strain evidence="9">AVDCRST_MAG76</strain>
    </source>
</reference>
<evidence type="ECO:0000313" key="9">
    <source>
        <dbReference type="EMBL" id="CAA9261848.1"/>
    </source>
</evidence>
<feature type="domain" description="ABC3 transporter permease C-terminal" evidence="8">
    <location>
        <begin position="298"/>
        <end position="420"/>
    </location>
</feature>
<dbReference type="AlphaFoldDB" id="A0A6J4IX98"/>
<dbReference type="GO" id="GO:0005886">
    <property type="term" value="C:plasma membrane"/>
    <property type="evidence" value="ECO:0007669"/>
    <property type="project" value="UniProtKB-SubCell"/>
</dbReference>
<dbReference type="GO" id="GO:0022857">
    <property type="term" value="F:transmembrane transporter activity"/>
    <property type="evidence" value="ECO:0007669"/>
    <property type="project" value="TreeGrafter"/>
</dbReference>
<feature type="transmembrane region" description="Helical" evidence="7">
    <location>
        <begin position="294"/>
        <end position="316"/>
    </location>
</feature>
<feature type="transmembrane region" description="Helical" evidence="7">
    <location>
        <begin position="21"/>
        <end position="42"/>
    </location>
</feature>
<organism evidence="9">
    <name type="scientific">uncultured Acidimicrobiales bacterium</name>
    <dbReference type="NCBI Taxonomy" id="310071"/>
    <lineage>
        <taxon>Bacteria</taxon>
        <taxon>Bacillati</taxon>
        <taxon>Actinomycetota</taxon>
        <taxon>Acidimicrobiia</taxon>
        <taxon>Acidimicrobiales</taxon>
        <taxon>environmental samples</taxon>
    </lineage>
</organism>
<gene>
    <name evidence="9" type="ORF">AVDCRST_MAG76-2868</name>
</gene>
<evidence type="ECO:0000259" key="8">
    <source>
        <dbReference type="Pfam" id="PF02687"/>
    </source>
</evidence>
<keyword evidence="5 7" id="KW-0472">Membrane</keyword>
<evidence type="ECO:0000256" key="5">
    <source>
        <dbReference type="ARBA" id="ARBA00023136"/>
    </source>
</evidence>
<name>A0A6J4IX98_9ACTN</name>
<evidence type="ECO:0000256" key="2">
    <source>
        <dbReference type="ARBA" id="ARBA00022475"/>
    </source>
</evidence>
<dbReference type="PANTHER" id="PTHR30572:SF4">
    <property type="entry name" value="ABC TRANSPORTER PERMEASE YTRF"/>
    <property type="match status" value="1"/>
</dbReference>
<sequence>MTWADAMVFAARGLVRRRGRAVLTLAAVALAAALLTALMMIAETGRTRVLDQLSKGGPLAGIRVDEAVDDSQLERVRQLPDVAAVIPITTTRLLVATQGMVVTRGEEVGDVATPPVRAGVDLDGVVGVDLRQADSLPITVLAGRLPLPGSATEVAVDQHWLETRGVAEGDEDSVIGVEVVLGAVREGPGGRRDPAAARWTRAVVVGAVAQEAARGDILAPMPVVLAARSWSGGGPRAGDGGAAGDGDYEALFVVARGLNQVDEARQQLTGLGLPSEAPENLIASVLRYLHVVELVLASIGLIALMIAALGIANALLAAVRERRREIGVLKAIGARDRDVRRIFLLEALGIGLAGGLVGTLLGWCIARVVGAVVNDYLSTQGLAGVTVTLPLVVLTAGILGSAVLALLAGSVPAVRAARLPARDAMGEA</sequence>
<keyword evidence="2" id="KW-1003">Cell membrane</keyword>
<protein>
    <recommendedName>
        <fullName evidence="8">ABC3 transporter permease C-terminal domain-containing protein</fullName>
    </recommendedName>
</protein>
<evidence type="ECO:0000256" key="6">
    <source>
        <dbReference type="ARBA" id="ARBA00038076"/>
    </source>
</evidence>
<dbReference type="Pfam" id="PF02687">
    <property type="entry name" value="FtsX"/>
    <property type="match status" value="1"/>
</dbReference>
<dbReference type="PANTHER" id="PTHR30572">
    <property type="entry name" value="MEMBRANE COMPONENT OF TRANSPORTER-RELATED"/>
    <property type="match status" value="1"/>
</dbReference>
<evidence type="ECO:0000256" key="1">
    <source>
        <dbReference type="ARBA" id="ARBA00004651"/>
    </source>
</evidence>
<comment type="subcellular location">
    <subcellularLocation>
        <location evidence="1">Cell membrane</location>
        <topology evidence="1">Multi-pass membrane protein</topology>
    </subcellularLocation>
</comment>
<evidence type="ECO:0000256" key="4">
    <source>
        <dbReference type="ARBA" id="ARBA00022989"/>
    </source>
</evidence>
<dbReference type="InterPro" id="IPR050250">
    <property type="entry name" value="Macrolide_Exporter_MacB"/>
</dbReference>
<accession>A0A6J4IX98</accession>
<keyword evidence="3 7" id="KW-0812">Transmembrane</keyword>
<evidence type="ECO:0000256" key="3">
    <source>
        <dbReference type="ARBA" id="ARBA00022692"/>
    </source>
</evidence>